<gene>
    <name evidence="2" type="ORF">IXB50_02310</name>
</gene>
<comment type="caution">
    <text evidence="2">The sequence shown here is derived from an EMBL/GenBank/DDBJ whole genome shotgun (WGS) entry which is preliminary data.</text>
</comment>
<organism evidence="2 3">
    <name type="scientific">Leptothoe spongobia TAU-MAC 1115</name>
    <dbReference type="NCBI Taxonomy" id="1967444"/>
    <lineage>
        <taxon>Bacteria</taxon>
        <taxon>Bacillati</taxon>
        <taxon>Cyanobacteriota</taxon>
        <taxon>Cyanophyceae</taxon>
        <taxon>Nodosilineales</taxon>
        <taxon>Cymatolegaceae</taxon>
        <taxon>Leptothoe</taxon>
        <taxon>Leptothoe spongobia</taxon>
    </lineage>
</organism>
<protein>
    <submittedName>
        <fullName evidence="2">DUF3769 domain-containing protein</fullName>
    </submittedName>
</protein>
<dbReference type="PANTHER" id="PTHR30189">
    <property type="entry name" value="LPS-ASSEMBLY PROTEIN"/>
    <property type="match status" value="1"/>
</dbReference>
<dbReference type="Gene3D" id="2.60.450.10">
    <property type="entry name" value="Lipopolysaccharide (LPS) transport protein A like domain"/>
    <property type="match status" value="1"/>
</dbReference>
<dbReference type="GO" id="GO:1990351">
    <property type="term" value="C:transporter complex"/>
    <property type="evidence" value="ECO:0007669"/>
    <property type="project" value="TreeGrafter"/>
</dbReference>
<dbReference type="AlphaFoldDB" id="A0A947DBW8"/>
<dbReference type="InterPro" id="IPR050218">
    <property type="entry name" value="LptD"/>
</dbReference>
<dbReference type="EMBL" id="JADOES010000003">
    <property type="protein sequence ID" value="MBT9314252.1"/>
    <property type="molecule type" value="Genomic_DNA"/>
</dbReference>
<dbReference type="GO" id="GO:0009279">
    <property type="term" value="C:cell outer membrane"/>
    <property type="evidence" value="ECO:0007669"/>
    <property type="project" value="TreeGrafter"/>
</dbReference>
<dbReference type="PANTHER" id="PTHR30189:SF1">
    <property type="entry name" value="LPS-ASSEMBLY PROTEIN LPTD"/>
    <property type="match status" value="1"/>
</dbReference>
<reference evidence="2" key="2">
    <citation type="journal article" date="2021" name="Mar. Drugs">
        <title>Genome Reduction and Secondary Metabolism of the Marine Sponge-Associated Cyanobacterium Leptothoe.</title>
        <authorList>
            <person name="Konstantinou D."/>
            <person name="Popin R.V."/>
            <person name="Fewer D.P."/>
            <person name="Sivonen K."/>
            <person name="Gkelis S."/>
        </authorList>
    </citation>
    <scope>NUCLEOTIDE SEQUENCE</scope>
    <source>
        <strain evidence="2">TAU-MAC 1115</strain>
    </source>
</reference>
<dbReference type="Proteomes" id="UP000717364">
    <property type="component" value="Unassembled WGS sequence"/>
</dbReference>
<keyword evidence="3" id="KW-1185">Reference proteome</keyword>
<feature type="region of interest" description="Disordered" evidence="1">
    <location>
        <begin position="182"/>
        <end position="224"/>
    </location>
</feature>
<evidence type="ECO:0000313" key="2">
    <source>
        <dbReference type="EMBL" id="MBT9314252.1"/>
    </source>
</evidence>
<dbReference type="InterPro" id="IPR022244">
    <property type="entry name" value="DUF3769"/>
</dbReference>
<evidence type="ECO:0000313" key="3">
    <source>
        <dbReference type="Proteomes" id="UP000717364"/>
    </source>
</evidence>
<evidence type="ECO:0000256" key="1">
    <source>
        <dbReference type="SAM" id="MobiDB-lite"/>
    </source>
</evidence>
<sequence>MAPIDLPPEPPLNQQIVFSRSAADLQIVDQGNQSLLTGHHPSPHQAINLASGPSFSPISLIPSRQLSVLTSDDFSMPNLAELAQLPPLPDQATPTATPPAIIDENTLDTINDEVDEVLDSDTTVPEHLVPEHVIPESIDTEDIEPSLDLDNVDSTAIDAEKIESQAGDLDVINDVINPVRSEPGTLDPLPAESHLEETVDSGTPESIEETLETAPVSPPAAEDTATPLDPAKLEITADTQTFNSNRQVVTARGNVVFKLNNAFLLADELWVNLVNRYVLAEGNVILTRGEQEVRGERAEYSLLQEEGTLFETRGELFLPGLANDFSSPLEGSLTSRSVFDPLNPDQSINNVTSAGGLQINSSISGATPGSLPETRGGVRRLRFEAARVNFDSESWVAEEVRLTNDPFSPPELEFRTDRMTLVTLSPTADLLTTEDPKLVFDQAFSLPILKSRYVLNRGAVDPNQVNPFLVSISSDSRDRGGVFLESEFPLVRNESVNFSITPQYFVERALEQGALASEVFGLEADFKSLISPRSEISASATLTSFNFNELEDNLRGNIRNRYRLGNHLLVSEYTYRDRLFNGSLGFQDVRSSLGSVLLSPVINLDGRGLNLTYQVGGQLVTAKTDRTDLLNGPLGGDDLTTLGRFQGSARLSKGFNLWLGKPLPATQTEGLRYTPVPIVPFLNLTVGLFGVGSYYTNGDFQEVIAGDIRFDGQIGHLSKNFFDYTRFNLGYYQELISGNNSPFLFDRNVDDSILTFGVLQQIVGPILLGFQTSINIETGEDINTEIIGEYSRRTYGLVVRYSPTQETGSIGFRLSDFNWLGSGSPFDNRNTRQVEGGVLEQR</sequence>
<dbReference type="Pfam" id="PF12600">
    <property type="entry name" value="DUF3769"/>
    <property type="match status" value="1"/>
</dbReference>
<name>A0A947DBW8_9CYAN</name>
<proteinExistence type="predicted"/>
<reference evidence="2" key="1">
    <citation type="submission" date="2020-11" db="EMBL/GenBank/DDBJ databases">
        <authorList>
            <person name="Konstantinou D."/>
            <person name="Gkelis S."/>
            <person name="Popin R."/>
            <person name="Fewer D."/>
            <person name="Sivonen K."/>
        </authorList>
    </citation>
    <scope>NUCLEOTIDE SEQUENCE</scope>
    <source>
        <strain evidence="2">TAU-MAC 1115</strain>
    </source>
</reference>
<accession>A0A947DBW8</accession>